<sequence length="137" mass="16152">MLSPLSPLYGCGEAFIVKETDWNRSEAFLIRESYEFPWDERLQVHRPLLHVEYEEMPPEVQHTFELKCQEVCAQIPPQIKVFEQRYMDRFEALNQAREDEDFFGLMEEMNELSSCISDLNILFLHIEGHFIGASVHA</sequence>
<evidence type="ECO:0000313" key="2">
    <source>
        <dbReference type="Proteomes" id="UP000215459"/>
    </source>
</evidence>
<gene>
    <name evidence="1" type="ORF">CHM34_17495</name>
</gene>
<comment type="caution">
    <text evidence="1">The sequence shown here is derived from an EMBL/GenBank/DDBJ whole genome shotgun (WGS) entry which is preliminary data.</text>
</comment>
<accession>A0A235B2K3</accession>
<dbReference type="EMBL" id="NOWF01000016">
    <property type="protein sequence ID" value="OYD06189.1"/>
    <property type="molecule type" value="Genomic_DNA"/>
</dbReference>
<protein>
    <submittedName>
        <fullName evidence="1">Uncharacterized protein</fullName>
    </submittedName>
</protein>
<evidence type="ECO:0000313" key="1">
    <source>
        <dbReference type="EMBL" id="OYD06189.1"/>
    </source>
</evidence>
<dbReference type="Proteomes" id="UP000215459">
    <property type="component" value="Unassembled WGS sequence"/>
</dbReference>
<proteinExistence type="predicted"/>
<dbReference type="AlphaFoldDB" id="A0A235B2K3"/>
<keyword evidence="2" id="KW-1185">Reference proteome</keyword>
<organism evidence="1 2">
    <name type="scientific">Paludifilum halophilum</name>
    <dbReference type="NCBI Taxonomy" id="1642702"/>
    <lineage>
        <taxon>Bacteria</taxon>
        <taxon>Bacillati</taxon>
        <taxon>Bacillota</taxon>
        <taxon>Bacilli</taxon>
        <taxon>Bacillales</taxon>
        <taxon>Thermoactinomycetaceae</taxon>
        <taxon>Paludifilum</taxon>
    </lineage>
</organism>
<reference evidence="1 2" key="1">
    <citation type="submission" date="2017-07" db="EMBL/GenBank/DDBJ databases">
        <title>The genome sequence of Paludifilum halophilum highlights mechanisms for microbial adaptation to high salt environemnts.</title>
        <authorList>
            <person name="Belbahri L."/>
        </authorList>
    </citation>
    <scope>NUCLEOTIDE SEQUENCE [LARGE SCALE GENOMIC DNA]</scope>
    <source>
        <strain evidence="1 2">DSM 102817</strain>
    </source>
</reference>
<name>A0A235B2K3_9BACL</name>